<keyword evidence="1" id="KW-0732">Signal</keyword>
<dbReference type="KEGG" id="spsw:Sps_00392"/>
<dbReference type="Gene3D" id="3.40.50.2300">
    <property type="match status" value="2"/>
</dbReference>
<dbReference type="OrthoDB" id="1550623at2"/>
<keyword evidence="3" id="KW-1185">Reference proteome</keyword>
<dbReference type="Proteomes" id="UP000189545">
    <property type="component" value="Chromosome"/>
</dbReference>
<dbReference type="Pfam" id="PF04392">
    <property type="entry name" value="ABC_sub_bind"/>
    <property type="match status" value="1"/>
</dbReference>
<dbReference type="STRING" id="225848.Sps_00392"/>
<dbReference type="InterPro" id="IPR007487">
    <property type="entry name" value="ABC_transpt-TYRBP-like"/>
</dbReference>
<name>A0A1S6HJB1_9GAMM</name>
<dbReference type="PANTHER" id="PTHR35271:SF1">
    <property type="entry name" value="ABC TRANSPORTER, SUBSTRATE-BINDING LIPOPROTEIN"/>
    <property type="match status" value="1"/>
</dbReference>
<reference evidence="2 3" key="1">
    <citation type="submission" date="2016-03" db="EMBL/GenBank/DDBJ databases">
        <title>Complete genome sequence of Shewanella psychrophila WP2, a deep sea bacterium isolated from west Pacific sediment.</title>
        <authorList>
            <person name="Xu G."/>
            <person name="Jian H."/>
        </authorList>
    </citation>
    <scope>NUCLEOTIDE SEQUENCE [LARGE SCALE GENOMIC DNA]</scope>
    <source>
        <strain evidence="2 3">WP2</strain>
    </source>
</reference>
<accession>A0A1S6HJB1</accession>
<sequence>MRATVLLLLVIYVLAGGQATAASILIIESYHKEYAWDKSYNRGIKSIVDENNTFTHFYMDTKTLPIEQFPKQANLAWQTYLKLKPDLVVLCDDNAISLLSHRFGLTDVPVVFLGLNSNPRDYGLTKLSNFTGVLERPILKRSIILAEQILPDKSEKKILVIFDNSKTSKASIEPISPDLAAISIGKVTVDFKLLKQVVEWQELVSNAKKNGYDALFVGLYHTLVDAEQQHVLPNEVILWTQQNAPIPHFGFWDFSIGAQRNIGGYVLDGYLHGQLAGKLISQILQGKSPNQLTYEFDRQGRYLFSLEGLKRWQLELPQRVSTQSHWTK</sequence>
<evidence type="ECO:0000313" key="2">
    <source>
        <dbReference type="EMBL" id="AQS35603.1"/>
    </source>
</evidence>
<protein>
    <submittedName>
        <fullName evidence="2">ABC-type uncharacterized transport system, periplasmic component</fullName>
    </submittedName>
</protein>
<evidence type="ECO:0000313" key="3">
    <source>
        <dbReference type="Proteomes" id="UP000189545"/>
    </source>
</evidence>
<feature type="signal peptide" evidence="1">
    <location>
        <begin position="1"/>
        <end position="21"/>
    </location>
</feature>
<proteinExistence type="predicted"/>
<feature type="chain" id="PRO_5012481429" evidence="1">
    <location>
        <begin position="22"/>
        <end position="328"/>
    </location>
</feature>
<evidence type="ECO:0000256" key="1">
    <source>
        <dbReference type="SAM" id="SignalP"/>
    </source>
</evidence>
<dbReference type="RefSeq" id="WP_077750936.1">
    <property type="nucleotide sequence ID" value="NZ_CP014782.1"/>
</dbReference>
<dbReference type="PANTHER" id="PTHR35271">
    <property type="entry name" value="ABC TRANSPORTER, SUBSTRATE-BINDING LIPOPROTEIN-RELATED"/>
    <property type="match status" value="1"/>
</dbReference>
<organism evidence="2 3">
    <name type="scientific">Shewanella psychrophila</name>
    <dbReference type="NCBI Taxonomy" id="225848"/>
    <lineage>
        <taxon>Bacteria</taxon>
        <taxon>Pseudomonadati</taxon>
        <taxon>Pseudomonadota</taxon>
        <taxon>Gammaproteobacteria</taxon>
        <taxon>Alteromonadales</taxon>
        <taxon>Shewanellaceae</taxon>
        <taxon>Shewanella</taxon>
    </lineage>
</organism>
<dbReference type="EMBL" id="CP014782">
    <property type="protein sequence ID" value="AQS35603.1"/>
    <property type="molecule type" value="Genomic_DNA"/>
</dbReference>
<dbReference type="AlphaFoldDB" id="A0A1S6HJB1"/>
<gene>
    <name evidence="2" type="ORF">Sps_00392</name>
</gene>